<dbReference type="InterPro" id="IPR025511">
    <property type="entry name" value="DUF4398"/>
</dbReference>
<keyword evidence="5" id="KW-1185">Reference proteome</keyword>
<feature type="coiled-coil region" evidence="1">
    <location>
        <begin position="73"/>
        <end position="116"/>
    </location>
</feature>
<name>A0A4R8IGX4_9GAMM</name>
<keyword evidence="1" id="KW-0175">Coiled coil</keyword>
<dbReference type="OrthoDB" id="5574276at2"/>
<evidence type="ECO:0000313" key="4">
    <source>
        <dbReference type="EMBL" id="TDX99313.1"/>
    </source>
</evidence>
<organism evidence="4 5">
    <name type="scientific">Thiohalophilus thiocyanatoxydans</name>
    <dbReference type="NCBI Taxonomy" id="381308"/>
    <lineage>
        <taxon>Bacteria</taxon>
        <taxon>Pseudomonadati</taxon>
        <taxon>Pseudomonadota</taxon>
        <taxon>Gammaproteobacteria</taxon>
        <taxon>Thiohalomonadales</taxon>
        <taxon>Thiohalophilaceae</taxon>
        <taxon>Thiohalophilus</taxon>
    </lineage>
</organism>
<accession>A0A4R8IGX4</accession>
<dbReference type="Gene3D" id="1.20.1270.390">
    <property type="match status" value="1"/>
</dbReference>
<feature type="signal peptide" evidence="2">
    <location>
        <begin position="1"/>
        <end position="23"/>
    </location>
</feature>
<sequence length="122" mass="13020">MDKKLNWISALLVAGWVAGCASTALPPTEQIAVSKASVTRAASLGGNEYAPMELKSATEKITAAEQAMSDEEYVKAKRLAEQAEVDAKLAETKTGLAKAEIAIRNAEESNRALREEIDRGAE</sequence>
<evidence type="ECO:0000256" key="1">
    <source>
        <dbReference type="SAM" id="Coils"/>
    </source>
</evidence>
<reference evidence="4 5" key="1">
    <citation type="submission" date="2019-03" db="EMBL/GenBank/DDBJ databases">
        <title>Genomic Encyclopedia of Type Strains, Phase IV (KMG-IV): sequencing the most valuable type-strain genomes for metagenomic binning, comparative biology and taxonomic classification.</title>
        <authorList>
            <person name="Goeker M."/>
        </authorList>
    </citation>
    <scope>NUCLEOTIDE SEQUENCE [LARGE SCALE GENOMIC DNA]</scope>
    <source>
        <strain evidence="4 5">DSM 16326</strain>
    </source>
</reference>
<evidence type="ECO:0000313" key="5">
    <source>
        <dbReference type="Proteomes" id="UP000294914"/>
    </source>
</evidence>
<feature type="domain" description="DUF4398" evidence="3">
    <location>
        <begin position="29"/>
        <end position="106"/>
    </location>
</feature>
<keyword evidence="2" id="KW-0732">Signal</keyword>
<evidence type="ECO:0000259" key="3">
    <source>
        <dbReference type="Pfam" id="PF14346"/>
    </source>
</evidence>
<dbReference type="Pfam" id="PF14346">
    <property type="entry name" value="DUF4398"/>
    <property type="match status" value="1"/>
</dbReference>
<dbReference type="AlphaFoldDB" id="A0A4R8IGX4"/>
<comment type="caution">
    <text evidence="4">The sequence shown here is derived from an EMBL/GenBank/DDBJ whole genome shotgun (WGS) entry which is preliminary data.</text>
</comment>
<dbReference type="RefSeq" id="WP_134085052.1">
    <property type="nucleotide sequence ID" value="NZ_SOQX01000008.1"/>
</dbReference>
<protein>
    <submittedName>
        <fullName evidence="4">Uncharacterized protein DUF4398</fullName>
    </submittedName>
</protein>
<evidence type="ECO:0000256" key="2">
    <source>
        <dbReference type="SAM" id="SignalP"/>
    </source>
</evidence>
<gene>
    <name evidence="4" type="ORF">EDC23_2524</name>
</gene>
<dbReference type="EMBL" id="SOQX01000008">
    <property type="protein sequence ID" value="TDX99313.1"/>
    <property type="molecule type" value="Genomic_DNA"/>
</dbReference>
<dbReference type="Proteomes" id="UP000294914">
    <property type="component" value="Unassembled WGS sequence"/>
</dbReference>
<proteinExistence type="predicted"/>
<feature type="chain" id="PRO_5020440654" evidence="2">
    <location>
        <begin position="24"/>
        <end position="122"/>
    </location>
</feature>
<dbReference type="PROSITE" id="PS51257">
    <property type="entry name" value="PROKAR_LIPOPROTEIN"/>
    <property type="match status" value="1"/>
</dbReference>